<keyword evidence="1" id="KW-1133">Transmembrane helix</keyword>
<sequence length="79" mass="8704">MKLPKIKLPTIITTREETGQKEIVGLTPKEWVVSTGVLCGLYAVLAGYFTALLVIAQKIRNDRDYLVVPGTDDLGIDDE</sequence>
<dbReference type="Proteomes" id="UP000247409">
    <property type="component" value="Unassembled WGS sequence"/>
</dbReference>
<dbReference type="EMBL" id="NBIV01000216">
    <property type="protein sequence ID" value="PXF41453.1"/>
    <property type="molecule type" value="Genomic_DNA"/>
</dbReference>
<comment type="caution">
    <text evidence="2">The sequence shown here is derived from an EMBL/GenBank/DDBJ whole genome shotgun (WGS) entry which is preliminary data.</text>
</comment>
<proteinExistence type="predicted"/>
<accession>A0A2V3IHG0</accession>
<organism evidence="2 3">
    <name type="scientific">Gracilariopsis chorda</name>
    <dbReference type="NCBI Taxonomy" id="448386"/>
    <lineage>
        <taxon>Eukaryota</taxon>
        <taxon>Rhodophyta</taxon>
        <taxon>Florideophyceae</taxon>
        <taxon>Rhodymeniophycidae</taxon>
        <taxon>Gracilariales</taxon>
        <taxon>Gracilariaceae</taxon>
        <taxon>Gracilariopsis</taxon>
    </lineage>
</organism>
<dbReference type="AlphaFoldDB" id="A0A2V3IHG0"/>
<evidence type="ECO:0000313" key="3">
    <source>
        <dbReference type="Proteomes" id="UP000247409"/>
    </source>
</evidence>
<evidence type="ECO:0000256" key="1">
    <source>
        <dbReference type="SAM" id="Phobius"/>
    </source>
</evidence>
<keyword evidence="1" id="KW-0812">Transmembrane</keyword>
<gene>
    <name evidence="2" type="ORF">BWQ96_08834</name>
</gene>
<evidence type="ECO:0000313" key="2">
    <source>
        <dbReference type="EMBL" id="PXF41453.1"/>
    </source>
</evidence>
<feature type="transmembrane region" description="Helical" evidence="1">
    <location>
        <begin position="31"/>
        <end position="56"/>
    </location>
</feature>
<name>A0A2V3IHG0_9FLOR</name>
<protein>
    <submittedName>
        <fullName evidence="2">Uncharacterized protein</fullName>
    </submittedName>
</protein>
<keyword evidence="1" id="KW-0472">Membrane</keyword>
<keyword evidence="3" id="KW-1185">Reference proteome</keyword>
<reference evidence="2 3" key="1">
    <citation type="journal article" date="2018" name="Mol. Biol. Evol.">
        <title>Analysis of the draft genome of the red seaweed Gracilariopsis chorda provides insights into genome size evolution in Rhodophyta.</title>
        <authorList>
            <person name="Lee J."/>
            <person name="Yang E.C."/>
            <person name="Graf L."/>
            <person name="Yang J.H."/>
            <person name="Qiu H."/>
            <person name="Zel Zion U."/>
            <person name="Chan C.X."/>
            <person name="Stephens T.G."/>
            <person name="Weber A.P.M."/>
            <person name="Boo G.H."/>
            <person name="Boo S.M."/>
            <person name="Kim K.M."/>
            <person name="Shin Y."/>
            <person name="Jung M."/>
            <person name="Lee S.J."/>
            <person name="Yim H.S."/>
            <person name="Lee J.H."/>
            <person name="Bhattacharya D."/>
            <person name="Yoon H.S."/>
        </authorList>
    </citation>
    <scope>NUCLEOTIDE SEQUENCE [LARGE SCALE GENOMIC DNA]</scope>
    <source>
        <strain evidence="2 3">SKKU-2015</strain>
        <tissue evidence="2">Whole body</tissue>
    </source>
</reference>
<dbReference type="OrthoDB" id="3688at2759"/>